<keyword evidence="9" id="KW-1133">Transmembrane helix</keyword>
<keyword evidence="7" id="KW-0067">ATP-binding</keyword>
<dbReference type="InterPro" id="IPR050482">
    <property type="entry name" value="Sensor_HK_TwoCompSys"/>
</dbReference>
<evidence type="ECO:0000256" key="2">
    <source>
        <dbReference type="ARBA" id="ARBA00012438"/>
    </source>
</evidence>
<dbReference type="Gene3D" id="1.20.5.1930">
    <property type="match status" value="1"/>
</dbReference>
<dbReference type="SUPFAM" id="SSF55874">
    <property type="entry name" value="ATPase domain of HSP90 chaperone/DNA topoisomerase II/histidine kinase"/>
    <property type="match status" value="1"/>
</dbReference>
<dbReference type="InterPro" id="IPR003594">
    <property type="entry name" value="HATPase_dom"/>
</dbReference>
<sequence length="394" mass="41322">MSPCPRPFWVSPVLYGAVLAAGLYAGLAGLGATRPAWFAGGLAVLLGLDLAEHRRHPAGTPRGPAAALLAARVALFAVVAAADGSGLSRILFVLVPFTAYFSFGRTAAVVLAAACAGLVVAGHQLGAPRWYTDVEQVTDLLMFCVGLVLAVAMAAVAVEERRGRARLEESHRDLTAYAERVAELSATAERNRLARDIHDDLGHHLTAVVVLLEKAAAFQDLDPRAARQALDDAHGSARRALDDVRRSVRALRADRAPFRLAPALSGLVDGLAGDGRAAVTLEFTGDEDGYDSQTLTTLYRAAQEGITNAWRHADATRVSVSVVLDGAAARLTVADDGRGLTPGCEGFGLLGMRERAELAGGRIDLEGGPGEGTRLTVTIPRGADRHGPDRGGRP</sequence>
<keyword evidence="6 11" id="KW-0418">Kinase</keyword>
<dbReference type="PANTHER" id="PTHR24421:SF10">
    <property type="entry name" value="NITRATE_NITRITE SENSOR PROTEIN NARQ"/>
    <property type="match status" value="1"/>
</dbReference>
<evidence type="ECO:0000259" key="10">
    <source>
        <dbReference type="PROSITE" id="PS50109"/>
    </source>
</evidence>
<protein>
    <recommendedName>
        <fullName evidence="2">histidine kinase</fullName>
        <ecNumber evidence="2">2.7.13.3</ecNumber>
    </recommendedName>
</protein>
<feature type="transmembrane region" description="Helical" evidence="9">
    <location>
        <begin position="140"/>
        <end position="158"/>
    </location>
</feature>
<keyword evidence="3" id="KW-0597">Phosphoprotein</keyword>
<feature type="transmembrane region" description="Helical" evidence="9">
    <location>
        <begin position="110"/>
        <end position="128"/>
    </location>
</feature>
<keyword evidence="4" id="KW-0808">Transferase</keyword>
<gene>
    <name evidence="11" type="ORF">ACFOWE_13100</name>
</gene>
<dbReference type="EMBL" id="JBHSBM010000016">
    <property type="protein sequence ID" value="MFC4059238.1"/>
    <property type="molecule type" value="Genomic_DNA"/>
</dbReference>
<comment type="caution">
    <text evidence="11">The sequence shown here is derived from an EMBL/GenBank/DDBJ whole genome shotgun (WGS) entry which is preliminary data.</text>
</comment>
<keyword evidence="9" id="KW-0812">Transmembrane</keyword>
<evidence type="ECO:0000256" key="8">
    <source>
        <dbReference type="ARBA" id="ARBA00023012"/>
    </source>
</evidence>
<evidence type="ECO:0000256" key="1">
    <source>
        <dbReference type="ARBA" id="ARBA00000085"/>
    </source>
</evidence>
<dbReference type="Gene3D" id="3.30.565.10">
    <property type="entry name" value="Histidine kinase-like ATPase, C-terminal domain"/>
    <property type="match status" value="1"/>
</dbReference>
<dbReference type="SMART" id="SM00387">
    <property type="entry name" value="HATPase_c"/>
    <property type="match status" value="1"/>
</dbReference>
<dbReference type="GO" id="GO:0016301">
    <property type="term" value="F:kinase activity"/>
    <property type="evidence" value="ECO:0007669"/>
    <property type="project" value="UniProtKB-KW"/>
</dbReference>
<dbReference type="InterPro" id="IPR036890">
    <property type="entry name" value="HATPase_C_sf"/>
</dbReference>
<keyword evidence="8" id="KW-0902">Two-component regulatory system</keyword>
<dbReference type="EC" id="2.7.13.3" evidence="2"/>
<reference evidence="12" key="1">
    <citation type="journal article" date="2019" name="Int. J. Syst. Evol. Microbiol.">
        <title>The Global Catalogue of Microorganisms (GCM) 10K type strain sequencing project: providing services to taxonomists for standard genome sequencing and annotation.</title>
        <authorList>
            <consortium name="The Broad Institute Genomics Platform"/>
            <consortium name="The Broad Institute Genome Sequencing Center for Infectious Disease"/>
            <person name="Wu L."/>
            <person name="Ma J."/>
        </authorList>
    </citation>
    <scope>NUCLEOTIDE SEQUENCE [LARGE SCALE GENOMIC DNA]</scope>
    <source>
        <strain evidence="12">TBRC 4489</strain>
    </source>
</reference>
<keyword evidence="5" id="KW-0547">Nucleotide-binding</keyword>
<proteinExistence type="predicted"/>
<dbReference type="PROSITE" id="PS50109">
    <property type="entry name" value="HIS_KIN"/>
    <property type="match status" value="1"/>
</dbReference>
<evidence type="ECO:0000256" key="6">
    <source>
        <dbReference type="ARBA" id="ARBA00022777"/>
    </source>
</evidence>
<keyword evidence="9" id="KW-0472">Membrane</keyword>
<dbReference type="CDD" id="cd16917">
    <property type="entry name" value="HATPase_UhpB-NarQ-NarX-like"/>
    <property type="match status" value="1"/>
</dbReference>
<evidence type="ECO:0000313" key="12">
    <source>
        <dbReference type="Proteomes" id="UP001595850"/>
    </source>
</evidence>
<dbReference type="Proteomes" id="UP001595850">
    <property type="component" value="Unassembled WGS sequence"/>
</dbReference>
<evidence type="ECO:0000256" key="4">
    <source>
        <dbReference type="ARBA" id="ARBA00022679"/>
    </source>
</evidence>
<accession>A0ABV8I4Y2</accession>
<feature type="domain" description="Histidine kinase" evidence="10">
    <location>
        <begin position="298"/>
        <end position="383"/>
    </location>
</feature>
<dbReference type="PANTHER" id="PTHR24421">
    <property type="entry name" value="NITRATE/NITRITE SENSOR PROTEIN NARX-RELATED"/>
    <property type="match status" value="1"/>
</dbReference>
<evidence type="ECO:0000256" key="9">
    <source>
        <dbReference type="SAM" id="Phobius"/>
    </source>
</evidence>
<evidence type="ECO:0000256" key="3">
    <source>
        <dbReference type="ARBA" id="ARBA00022553"/>
    </source>
</evidence>
<keyword evidence="12" id="KW-1185">Reference proteome</keyword>
<dbReference type="InterPro" id="IPR011712">
    <property type="entry name" value="Sig_transdc_His_kin_sub3_dim/P"/>
</dbReference>
<evidence type="ECO:0000313" key="11">
    <source>
        <dbReference type="EMBL" id="MFC4059238.1"/>
    </source>
</evidence>
<dbReference type="RefSeq" id="WP_377287548.1">
    <property type="nucleotide sequence ID" value="NZ_JBHSBM010000016.1"/>
</dbReference>
<comment type="catalytic activity">
    <reaction evidence="1">
        <text>ATP + protein L-histidine = ADP + protein N-phospho-L-histidine.</text>
        <dbReference type="EC" id="2.7.13.3"/>
    </reaction>
</comment>
<dbReference type="Pfam" id="PF02518">
    <property type="entry name" value="HATPase_c"/>
    <property type="match status" value="1"/>
</dbReference>
<evidence type="ECO:0000256" key="5">
    <source>
        <dbReference type="ARBA" id="ARBA00022741"/>
    </source>
</evidence>
<evidence type="ECO:0000256" key="7">
    <source>
        <dbReference type="ARBA" id="ARBA00022840"/>
    </source>
</evidence>
<feature type="transmembrane region" description="Helical" evidence="9">
    <location>
        <begin position="12"/>
        <end position="30"/>
    </location>
</feature>
<dbReference type="InterPro" id="IPR005467">
    <property type="entry name" value="His_kinase_dom"/>
</dbReference>
<feature type="transmembrane region" description="Helical" evidence="9">
    <location>
        <begin position="63"/>
        <end position="81"/>
    </location>
</feature>
<dbReference type="Pfam" id="PF07730">
    <property type="entry name" value="HisKA_3"/>
    <property type="match status" value="1"/>
</dbReference>
<name>A0ABV8I4Y2_9ACTN</name>
<organism evidence="11 12">
    <name type="scientific">Planomonospora corallina</name>
    <dbReference type="NCBI Taxonomy" id="1806052"/>
    <lineage>
        <taxon>Bacteria</taxon>
        <taxon>Bacillati</taxon>
        <taxon>Actinomycetota</taxon>
        <taxon>Actinomycetes</taxon>
        <taxon>Streptosporangiales</taxon>
        <taxon>Streptosporangiaceae</taxon>
        <taxon>Planomonospora</taxon>
    </lineage>
</organism>